<dbReference type="GO" id="GO:0006096">
    <property type="term" value="P:glycolytic process"/>
    <property type="evidence" value="ECO:0007669"/>
    <property type="project" value="UniProtKB-KW"/>
</dbReference>
<comment type="similarity">
    <text evidence="1 7">Belongs to the phosphoglycerate mutase family. BPG-dependent PGAM subfamily.</text>
</comment>
<feature type="binding site" evidence="5">
    <location>
        <begin position="316"/>
        <end position="319"/>
    </location>
    <ligand>
        <name>substrate</name>
    </ligand>
</feature>
<dbReference type="CDD" id="cd07067">
    <property type="entry name" value="HP_PGM_like"/>
    <property type="match status" value="1"/>
</dbReference>
<evidence type="ECO:0000256" key="1">
    <source>
        <dbReference type="ARBA" id="ARBA00006717"/>
    </source>
</evidence>
<feature type="binding site" evidence="5">
    <location>
        <begin position="345"/>
        <end position="346"/>
    </location>
    <ligand>
        <name>substrate</name>
    </ligand>
</feature>
<keyword evidence="10" id="KW-1185">Reference proteome</keyword>
<feature type="site" description="Transition state stabilizer" evidence="6">
    <location>
        <position position="415"/>
    </location>
</feature>
<evidence type="ECO:0000256" key="8">
    <source>
        <dbReference type="SAM" id="MobiDB-lite"/>
    </source>
</evidence>
<evidence type="ECO:0000313" key="10">
    <source>
        <dbReference type="Proteomes" id="UP001530315"/>
    </source>
</evidence>
<feature type="compositionally biased region" description="Low complexity" evidence="8">
    <location>
        <begin position="1"/>
        <end position="17"/>
    </location>
</feature>
<comment type="catalytic activity">
    <reaction evidence="7">
        <text>(2R)-2-phosphoglycerate = (2R)-3-phosphoglycerate</text>
        <dbReference type="Rhea" id="RHEA:15901"/>
        <dbReference type="ChEBI" id="CHEBI:58272"/>
        <dbReference type="ChEBI" id="CHEBI:58289"/>
        <dbReference type="EC" id="5.4.2.11"/>
    </reaction>
</comment>
<dbReference type="InterPro" id="IPR001345">
    <property type="entry name" value="PG/BPGM_mutase_AS"/>
</dbReference>
<dbReference type="Proteomes" id="UP001530315">
    <property type="component" value="Unassembled WGS sequence"/>
</dbReference>
<feature type="region of interest" description="Disordered" evidence="8">
    <location>
        <begin position="80"/>
        <end position="109"/>
    </location>
</feature>
<feature type="binding site" evidence="5">
    <location>
        <position position="289"/>
    </location>
    <ligand>
        <name>substrate</name>
    </ligand>
</feature>
<sequence>MSSSSSSSSAAAAAPTASRRRPPRARPNGIANADARGRRWHSSSSSDDRPPPSPPSPPRGLSARLNSYVERLRDERFHAQSASFSWGPDDLGLFEPRVSDVDTPPVTECANEAQIYESRGLGVASSSSSRGGNPADDDSADSVVVARDVGFHVRDGPVPRPRGDDCDYDDDGRARKRRGRDGSYGSLMDPFYVPPSRGQTHLIQGGTPCDIPNPETSRPYRLADYGEGSVYTLVLLRHGESEWNATNRYTGWCDVNLTRRGEGEARAAGRLLAANGIEVDHAFTSVLKRASYTTNMCLNMAGQHWVPVTKTWRLNERHYGALQGYNKDTAWEELGIDQELVMEMRRSYATPPPRMDDDHPYWHGRDRRYGKLTPEQLERSRSESLKDAAERIMPFFNSVIVPSLREGNRCLVVSHANTIRTLIKQIDNISDQDIKQLSIPTGIPLIYRLDRDMRPVDPNCELEFRYLVRPKGYTWATSRQHGFHGVYLGDLERLQDIQKKRDATNRGWQRVILRNIAKQSIEEEILEDCTKYHNPRFHRENVVETKRLWWNIAQKMQNPEVRENIRFFSIIVCSYS</sequence>
<feature type="binding site" evidence="5">
    <location>
        <begin position="250"/>
        <end position="251"/>
    </location>
    <ligand>
        <name>substrate</name>
    </ligand>
</feature>
<feature type="active site" description="Tele-phosphohistidine intermediate" evidence="4">
    <location>
        <position position="238"/>
    </location>
</feature>
<keyword evidence="2 7" id="KW-0324">Glycolysis</keyword>
<proteinExistence type="inferred from homology"/>
<evidence type="ECO:0000256" key="4">
    <source>
        <dbReference type="PIRSR" id="PIRSR613078-1"/>
    </source>
</evidence>
<name>A0ABD3MQ71_9STRA</name>
<dbReference type="SMART" id="SM00855">
    <property type="entry name" value="PGAM"/>
    <property type="match status" value="1"/>
</dbReference>
<evidence type="ECO:0000256" key="6">
    <source>
        <dbReference type="PIRSR" id="PIRSR613078-3"/>
    </source>
</evidence>
<feature type="binding site" evidence="5">
    <location>
        <begin position="237"/>
        <end position="244"/>
    </location>
    <ligand>
        <name>substrate</name>
    </ligand>
</feature>
<dbReference type="HAMAP" id="MF_01039">
    <property type="entry name" value="PGAM_GpmA"/>
    <property type="match status" value="1"/>
</dbReference>
<dbReference type="PROSITE" id="PS00175">
    <property type="entry name" value="PG_MUTASE"/>
    <property type="match status" value="1"/>
</dbReference>
<dbReference type="NCBIfam" id="TIGR01258">
    <property type="entry name" value="pgm_1"/>
    <property type="match status" value="1"/>
</dbReference>
<dbReference type="EMBL" id="JALLAZ020001737">
    <property type="protein sequence ID" value="KAL3766068.1"/>
    <property type="molecule type" value="Genomic_DNA"/>
</dbReference>
<keyword evidence="3 7" id="KW-0413">Isomerase</keyword>
<dbReference type="InterPro" id="IPR029033">
    <property type="entry name" value="His_PPase_superfam"/>
</dbReference>
<dbReference type="Pfam" id="PF00300">
    <property type="entry name" value="His_Phos_1"/>
    <property type="match status" value="2"/>
</dbReference>
<feature type="region of interest" description="Disordered" evidence="8">
    <location>
        <begin position="150"/>
        <end position="189"/>
    </location>
</feature>
<dbReference type="InterPro" id="IPR013078">
    <property type="entry name" value="His_Pase_superF_clade-1"/>
</dbReference>
<protein>
    <recommendedName>
        <fullName evidence="7">Phosphoglycerate mutase</fullName>
        <ecNumber evidence="7">5.4.2.11</ecNumber>
    </recommendedName>
</protein>
<reference evidence="9 10" key="1">
    <citation type="submission" date="2024-10" db="EMBL/GenBank/DDBJ databases">
        <title>Updated reference genomes for cyclostephanoid diatoms.</title>
        <authorList>
            <person name="Roberts W.R."/>
            <person name="Alverson A.J."/>
        </authorList>
    </citation>
    <scope>NUCLEOTIDE SEQUENCE [LARGE SCALE GENOMIC DNA]</scope>
    <source>
        <strain evidence="9 10">AJA276-08</strain>
    </source>
</reference>
<comment type="caution">
    <text evidence="9">The sequence shown here is derived from an EMBL/GenBank/DDBJ whole genome shotgun (WGS) entry which is preliminary data.</text>
</comment>
<gene>
    <name evidence="9" type="ORF">ACHAW5_007763</name>
</gene>
<evidence type="ECO:0000256" key="2">
    <source>
        <dbReference type="ARBA" id="ARBA00023152"/>
    </source>
</evidence>
<feature type="binding site" evidence="5">
    <location>
        <position position="327"/>
    </location>
    <ligand>
        <name>substrate</name>
    </ligand>
</feature>
<feature type="active site" description="Proton donor/acceptor" evidence="4">
    <location>
        <position position="316"/>
    </location>
</feature>
<feature type="region of interest" description="Disordered" evidence="8">
    <location>
        <begin position="1"/>
        <end position="63"/>
    </location>
</feature>
<evidence type="ECO:0000256" key="7">
    <source>
        <dbReference type="RuleBase" id="RU004511"/>
    </source>
</evidence>
<dbReference type="SUPFAM" id="SSF53254">
    <property type="entry name" value="Phosphoglycerate mutase-like"/>
    <property type="match status" value="1"/>
</dbReference>
<feature type="compositionally biased region" description="Basic and acidic residues" evidence="8">
    <location>
        <begin position="150"/>
        <end position="165"/>
    </location>
</feature>
<dbReference type="InterPro" id="IPR005952">
    <property type="entry name" value="Phosphogly_mut1"/>
</dbReference>
<dbReference type="EC" id="5.4.2.11" evidence="7"/>
<evidence type="ECO:0000313" key="9">
    <source>
        <dbReference type="EMBL" id="KAL3766068.1"/>
    </source>
</evidence>
<evidence type="ECO:0000256" key="3">
    <source>
        <dbReference type="ARBA" id="ARBA00023235"/>
    </source>
</evidence>
<dbReference type="PANTHER" id="PTHR11931">
    <property type="entry name" value="PHOSPHOGLYCERATE MUTASE"/>
    <property type="match status" value="1"/>
</dbReference>
<evidence type="ECO:0000256" key="5">
    <source>
        <dbReference type="PIRSR" id="PIRSR613078-2"/>
    </source>
</evidence>
<feature type="region of interest" description="Disordered" evidence="8">
    <location>
        <begin position="121"/>
        <end position="140"/>
    </location>
</feature>
<dbReference type="Gene3D" id="3.40.50.1240">
    <property type="entry name" value="Phosphoglycerate mutase-like"/>
    <property type="match status" value="1"/>
</dbReference>
<accession>A0ABD3MQ71</accession>
<organism evidence="9 10">
    <name type="scientific">Stephanodiscus triporus</name>
    <dbReference type="NCBI Taxonomy" id="2934178"/>
    <lineage>
        <taxon>Eukaryota</taxon>
        <taxon>Sar</taxon>
        <taxon>Stramenopiles</taxon>
        <taxon>Ochrophyta</taxon>
        <taxon>Bacillariophyta</taxon>
        <taxon>Coscinodiscophyceae</taxon>
        <taxon>Thalassiosirophycidae</taxon>
        <taxon>Stephanodiscales</taxon>
        <taxon>Stephanodiscaceae</taxon>
        <taxon>Stephanodiscus</taxon>
    </lineage>
</organism>
<dbReference type="AlphaFoldDB" id="A0ABD3MQ71"/>
<dbReference type="GO" id="GO:0004619">
    <property type="term" value="F:phosphoglycerate mutase activity"/>
    <property type="evidence" value="ECO:0007669"/>
    <property type="project" value="UniProtKB-EC"/>
</dbReference>
<feature type="compositionally biased region" description="Low complexity" evidence="8">
    <location>
        <begin position="121"/>
        <end position="132"/>
    </location>
</feature>